<dbReference type="RefSeq" id="WP_012226836.1">
    <property type="nucleotide sequence ID" value="NZ_HG422565.1"/>
</dbReference>
<dbReference type="InterPro" id="IPR051259">
    <property type="entry name" value="rRNA_Methyltransferase"/>
</dbReference>
<name>R4Z3A4_9ACTN</name>
<dbReference type="InterPro" id="IPR029028">
    <property type="entry name" value="Alpha/beta_knot_MTases"/>
</dbReference>
<dbReference type="InterPro" id="IPR029064">
    <property type="entry name" value="Ribosomal_eL30-like_sf"/>
</dbReference>
<dbReference type="InterPro" id="IPR001537">
    <property type="entry name" value="SpoU_MeTrfase"/>
</dbReference>
<evidence type="ECO:0000256" key="3">
    <source>
        <dbReference type="ARBA" id="ARBA00022679"/>
    </source>
</evidence>
<dbReference type="HOGENOM" id="CLU_021322_3_2_11"/>
<dbReference type="SUPFAM" id="SSF75217">
    <property type="entry name" value="alpha/beta knot"/>
    <property type="match status" value="1"/>
</dbReference>
<dbReference type="GO" id="GO:0006396">
    <property type="term" value="P:RNA processing"/>
    <property type="evidence" value="ECO:0007669"/>
    <property type="project" value="InterPro"/>
</dbReference>
<evidence type="ECO:0000256" key="2">
    <source>
        <dbReference type="ARBA" id="ARBA00022603"/>
    </source>
</evidence>
<dbReference type="SUPFAM" id="SSF55315">
    <property type="entry name" value="L30e-like"/>
    <property type="match status" value="1"/>
</dbReference>
<evidence type="ECO:0000259" key="4">
    <source>
        <dbReference type="SMART" id="SM00967"/>
    </source>
</evidence>
<dbReference type="Pfam" id="PF00588">
    <property type="entry name" value="SpoU_methylase"/>
    <property type="match status" value="1"/>
</dbReference>
<dbReference type="GO" id="GO:0008173">
    <property type="term" value="F:RNA methyltransferase activity"/>
    <property type="evidence" value="ECO:0007669"/>
    <property type="project" value="InterPro"/>
</dbReference>
<comment type="caution">
    <text evidence="5">The sequence shown here is derived from an EMBL/GenBank/DDBJ whole genome shotgun (WGS) entry which is preliminary data.</text>
</comment>
<dbReference type="PANTHER" id="PTHR43191:SF2">
    <property type="entry name" value="RRNA METHYLTRANSFERASE 3, MITOCHONDRIAL"/>
    <property type="match status" value="1"/>
</dbReference>
<dbReference type="CDD" id="cd18095">
    <property type="entry name" value="SpoU-like_rRNA-MTase"/>
    <property type="match status" value="1"/>
</dbReference>
<feature type="domain" description="RNA 2-O ribose methyltransferase substrate binding" evidence="4">
    <location>
        <begin position="31"/>
        <end position="107"/>
    </location>
</feature>
<dbReference type="Gene3D" id="3.40.1280.10">
    <property type="match status" value="1"/>
</dbReference>
<dbReference type="PANTHER" id="PTHR43191">
    <property type="entry name" value="RRNA METHYLTRANSFERASE 3"/>
    <property type="match status" value="1"/>
</dbReference>
<dbReference type="GO" id="GO:0032259">
    <property type="term" value="P:methylation"/>
    <property type="evidence" value="ECO:0007669"/>
    <property type="project" value="UniProtKB-KW"/>
</dbReference>
<organism evidence="5 6">
    <name type="scientific">Candidatus Neomicrothrix parvicella RN1</name>
    <dbReference type="NCBI Taxonomy" id="1229780"/>
    <lineage>
        <taxon>Bacteria</taxon>
        <taxon>Bacillati</taxon>
        <taxon>Actinomycetota</taxon>
        <taxon>Acidimicrobiia</taxon>
        <taxon>Acidimicrobiales</taxon>
        <taxon>Microthrixaceae</taxon>
        <taxon>Candidatus Neomicrothrix</taxon>
    </lineage>
</organism>
<dbReference type="EMBL" id="CANL01000022">
    <property type="protein sequence ID" value="CCM63761.1"/>
    <property type="molecule type" value="Genomic_DNA"/>
</dbReference>
<dbReference type="OrthoDB" id="9794400at2"/>
<dbReference type="InterPro" id="IPR029026">
    <property type="entry name" value="tRNA_m1G_MTases_N"/>
</dbReference>
<dbReference type="Proteomes" id="UP000018291">
    <property type="component" value="Unassembled WGS sequence"/>
</dbReference>
<evidence type="ECO:0000313" key="5">
    <source>
        <dbReference type="EMBL" id="CCM63761.1"/>
    </source>
</evidence>
<keyword evidence="3 5" id="KW-0808">Transferase</keyword>
<dbReference type="AlphaFoldDB" id="R4Z3A4"/>
<keyword evidence="6" id="KW-1185">Reference proteome</keyword>
<dbReference type="STRING" id="1229780.BN381_290129"/>
<protein>
    <submittedName>
        <fullName evidence="5">Putative Uncharacterized tRNA/rRNA methyltransferase Mflv_1447</fullName>
        <ecNumber evidence="5">2.1.1.-</ecNumber>
    </submittedName>
</protein>
<dbReference type="Gene3D" id="3.30.1330.30">
    <property type="match status" value="1"/>
</dbReference>
<dbReference type="eggNOG" id="COG0566">
    <property type="taxonomic scope" value="Bacteria"/>
</dbReference>
<accession>R4Z3A4</accession>
<comment type="similarity">
    <text evidence="1">Belongs to the class IV-like SAM-binding methyltransferase superfamily. RNA methyltransferase TrmH family.</text>
</comment>
<dbReference type="EC" id="2.1.1.-" evidence="5"/>
<dbReference type="Pfam" id="PF22435">
    <property type="entry name" value="MRM3-like_sub_bind"/>
    <property type="match status" value="1"/>
</dbReference>
<proteinExistence type="inferred from homology"/>
<keyword evidence="2 5" id="KW-0489">Methyltransferase</keyword>
<dbReference type="GO" id="GO:0003723">
    <property type="term" value="F:RNA binding"/>
    <property type="evidence" value="ECO:0007669"/>
    <property type="project" value="InterPro"/>
</dbReference>
<sequence length="269" mass="27293">MRTIGAKHPHIIELRRLVGRRSSRLDAGVAVVEGPKVLGELIKVGSPVQRVLYDVASASTESIADVIVAADRAGIPLEAVGRGVLDKVLDSTTPQGVAALVPRPQHDLAALAGATSGGAPTLVAAGVQDPGNLGALVRVAAAAGSPALVCDRGSADPWAPKALRASTGWALRFPVVETDDLLDTLCRLRDDGVTVVLAAPGGPAHDEIGWMSPTALVMGSEGQGVDPAVLAEFPDRVSIPMAGGVESLNVATAAAVVAFEAARQARAGD</sequence>
<dbReference type="GO" id="GO:0005737">
    <property type="term" value="C:cytoplasm"/>
    <property type="evidence" value="ECO:0007669"/>
    <property type="project" value="UniProtKB-ARBA"/>
</dbReference>
<evidence type="ECO:0000256" key="1">
    <source>
        <dbReference type="ARBA" id="ARBA00007228"/>
    </source>
</evidence>
<dbReference type="InterPro" id="IPR053888">
    <property type="entry name" value="MRM3-like_sub_bind"/>
</dbReference>
<reference evidence="5 6" key="1">
    <citation type="journal article" date="2013" name="ISME J.">
        <title>Metabolic model for the filamentous 'Candidatus Microthrix parvicella' based on genomic and metagenomic analyses.</title>
        <authorList>
            <person name="Jon McIlroy S."/>
            <person name="Kristiansen R."/>
            <person name="Albertsen M."/>
            <person name="Michael Karst S."/>
            <person name="Rossetti S."/>
            <person name="Lund Nielsen J."/>
            <person name="Tandoi V."/>
            <person name="James Seviour R."/>
            <person name="Nielsen P.H."/>
        </authorList>
    </citation>
    <scope>NUCLEOTIDE SEQUENCE [LARGE SCALE GENOMIC DNA]</scope>
    <source>
        <strain evidence="5 6">RN1</strain>
    </source>
</reference>
<gene>
    <name evidence="5" type="ORF">BN381_290129</name>
</gene>
<dbReference type="InterPro" id="IPR013123">
    <property type="entry name" value="SpoU_subst-bd"/>
</dbReference>
<dbReference type="SMART" id="SM00967">
    <property type="entry name" value="SpoU_sub_bind"/>
    <property type="match status" value="1"/>
</dbReference>
<evidence type="ECO:0000313" key="6">
    <source>
        <dbReference type="Proteomes" id="UP000018291"/>
    </source>
</evidence>